<name>A0ABM8ISW4_9CREN</name>
<dbReference type="Proteomes" id="UP001341135">
    <property type="component" value="Chromosome"/>
</dbReference>
<proteinExistence type="predicted"/>
<dbReference type="Gene3D" id="3.40.630.30">
    <property type="match status" value="1"/>
</dbReference>
<organism evidence="1 2">
    <name type="scientific">Pyrodictium abyssi</name>
    <dbReference type="NCBI Taxonomy" id="54256"/>
    <lineage>
        <taxon>Archaea</taxon>
        <taxon>Thermoproteota</taxon>
        <taxon>Thermoprotei</taxon>
        <taxon>Desulfurococcales</taxon>
        <taxon>Pyrodictiaceae</taxon>
        <taxon>Pyrodictium</taxon>
    </lineage>
</organism>
<dbReference type="InterPro" id="IPR008304">
    <property type="entry name" value="UCP017998"/>
</dbReference>
<dbReference type="Pfam" id="PF06557">
    <property type="entry name" value="DUF1122"/>
    <property type="match status" value="1"/>
</dbReference>
<dbReference type="EMBL" id="AP028907">
    <property type="protein sequence ID" value="BES80653.1"/>
    <property type="molecule type" value="Genomic_DNA"/>
</dbReference>
<dbReference type="SUPFAM" id="SSF55729">
    <property type="entry name" value="Acyl-CoA N-acyltransferases (Nat)"/>
    <property type="match status" value="1"/>
</dbReference>
<keyword evidence="2" id="KW-1185">Reference proteome</keyword>
<reference evidence="1 2" key="1">
    <citation type="submission" date="2023-09" db="EMBL/GenBank/DDBJ databases">
        <title>Pyrofollis japonicus gen. nov. sp. nov., a novel member of the family Pyrodictiaceae isolated from the Iheya North hydrothermal field.</title>
        <authorList>
            <person name="Miyazaki U."/>
            <person name="Sanari M."/>
            <person name="Tame A."/>
            <person name="Kitajima M."/>
            <person name="Okamoto A."/>
            <person name="Sawayama S."/>
            <person name="Miyazaki J."/>
            <person name="Takai K."/>
            <person name="Nakagawa S."/>
        </authorList>
    </citation>
    <scope>NUCLEOTIDE SEQUENCE [LARGE SCALE GENOMIC DNA]</scope>
    <source>
        <strain evidence="1 2">AV2</strain>
    </source>
</reference>
<accession>A0ABM8ISW4</accession>
<dbReference type="RefSeq" id="WP_338251081.1">
    <property type="nucleotide sequence ID" value="NZ_AP028907.1"/>
</dbReference>
<dbReference type="InterPro" id="IPR016181">
    <property type="entry name" value="Acyl_CoA_acyltransferase"/>
</dbReference>
<evidence type="ECO:0000313" key="2">
    <source>
        <dbReference type="Proteomes" id="UP001341135"/>
    </source>
</evidence>
<dbReference type="GeneID" id="89288247"/>
<protein>
    <submittedName>
        <fullName evidence="1">Uncharacterized protein</fullName>
    </submittedName>
</protein>
<gene>
    <name evidence="1" type="ORF">PABY_02200</name>
</gene>
<sequence length="149" mass="17303">MRRVDGLKALLASMGLQVVDLRKPRIREMYDIEVLYKGQHLAYIRLFEGRPPYYRGWIEIYGVNWDLARGGLEERLVYAASRILEQGETLFLEYVGDEETMKQLERGTPPEDTRLGKVLLNHGFSSIKDMYFPEGFMEGGPKLRTIRDS</sequence>
<evidence type="ECO:0000313" key="1">
    <source>
        <dbReference type="EMBL" id="BES80653.1"/>
    </source>
</evidence>